<gene>
    <name evidence="2" type="ORF">A8C56_20645</name>
</gene>
<dbReference type="OrthoDB" id="9816206at2"/>
<evidence type="ECO:0000259" key="1">
    <source>
        <dbReference type="Pfam" id="PF10543"/>
    </source>
</evidence>
<name>A0A1A9I8R4_9BACT</name>
<dbReference type="InterPro" id="IPR018873">
    <property type="entry name" value="KilA-N_DNA-bd_domain"/>
</dbReference>
<dbReference type="Pfam" id="PF10543">
    <property type="entry name" value="ORF6N"/>
    <property type="match status" value="1"/>
</dbReference>
<keyword evidence="2" id="KW-0238">DNA-binding</keyword>
<dbReference type="RefSeq" id="WP_067760304.1">
    <property type="nucleotide sequence ID" value="NZ_CP015772.1"/>
</dbReference>
<dbReference type="AlphaFoldDB" id="A0A1A9I8R4"/>
<dbReference type="EMBL" id="CP015772">
    <property type="protein sequence ID" value="ANH83071.1"/>
    <property type="molecule type" value="Genomic_DNA"/>
</dbReference>
<proteinExistence type="predicted"/>
<keyword evidence="3" id="KW-1185">Reference proteome</keyword>
<feature type="domain" description="KilA-N DNA-binding" evidence="1">
    <location>
        <begin position="17"/>
        <end position="108"/>
    </location>
</feature>
<reference evidence="2 3" key="1">
    <citation type="submission" date="2016-05" db="EMBL/GenBank/DDBJ databases">
        <title>Niabella ginsenosidivorans BS26 whole genome sequencing.</title>
        <authorList>
            <person name="Im W.T."/>
            <person name="Siddiqi M.Z."/>
        </authorList>
    </citation>
    <scope>NUCLEOTIDE SEQUENCE [LARGE SCALE GENOMIC DNA]</scope>
    <source>
        <strain evidence="2 3">BS26</strain>
    </source>
</reference>
<evidence type="ECO:0000313" key="2">
    <source>
        <dbReference type="EMBL" id="ANH83071.1"/>
    </source>
</evidence>
<evidence type="ECO:0000313" key="3">
    <source>
        <dbReference type="Proteomes" id="UP000077667"/>
    </source>
</evidence>
<accession>A0A1A9I8R4</accession>
<sequence length="189" mass="21927">MAKKELQILVAEQKILNRIYVIRGQKIMLDKDLAEMYGVETKQLKRQVKRNIERFPKDFMFELTKKEFENLRYQIGTSSLPANLAGWGGTRYLPMAFTEQGVAMLSGILNSKTAIEVNIRIIRVFTKLREYTLTHKEILMQLAQLEKEVKGNTQDIENIFVVLKELIEKQSTPTPRNKIGFKQYGDEKG</sequence>
<dbReference type="Proteomes" id="UP000077667">
    <property type="component" value="Chromosome"/>
</dbReference>
<dbReference type="GO" id="GO:0003677">
    <property type="term" value="F:DNA binding"/>
    <property type="evidence" value="ECO:0007669"/>
    <property type="project" value="UniProtKB-KW"/>
</dbReference>
<dbReference type="KEGG" id="nia:A8C56_20645"/>
<protein>
    <submittedName>
        <fullName evidence="2">DNA-binding protein</fullName>
    </submittedName>
</protein>
<organism evidence="2 3">
    <name type="scientific">Niabella ginsenosidivorans</name>
    <dbReference type="NCBI Taxonomy" id="1176587"/>
    <lineage>
        <taxon>Bacteria</taxon>
        <taxon>Pseudomonadati</taxon>
        <taxon>Bacteroidota</taxon>
        <taxon>Chitinophagia</taxon>
        <taxon>Chitinophagales</taxon>
        <taxon>Chitinophagaceae</taxon>
        <taxon>Niabella</taxon>
    </lineage>
</organism>
<dbReference type="STRING" id="1176587.A8C56_20645"/>